<dbReference type="InterPro" id="IPR013096">
    <property type="entry name" value="Cupin_2"/>
</dbReference>
<gene>
    <name evidence="2" type="ORF">Lspi_1302</name>
</gene>
<dbReference type="InterPro" id="IPR011051">
    <property type="entry name" value="RmlC_Cupin_sf"/>
</dbReference>
<accession>A0A0W0Z6G7</accession>
<evidence type="ECO:0000259" key="1">
    <source>
        <dbReference type="Pfam" id="PF07883"/>
    </source>
</evidence>
<dbReference type="Proteomes" id="UP000054877">
    <property type="component" value="Unassembled WGS sequence"/>
</dbReference>
<dbReference type="InterPro" id="IPR014710">
    <property type="entry name" value="RmlC-like_jellyroll"/>
</dbReference>
<dbReference type="STRING" id="452.Lspi_1302"/>
<dbReference type="EMBL" id="LNYX01000013">
    <property type="protein sequence ID" value="KTD64495.1"/>
    <property type="molecule type" value="Genomic_DNA"/>
</dbReference>
<feature type="domain" description="Cupin type-2" evidence="1">
    <location>
        <begin position="64"/>
        <end position="126"/>
    </location>
</feature>
<dbReference type="PATRIC" id="fig|452.5.peg.1435"/>
<dbReference type="Pfam" id="PF07883">
    <property type="entry name" value="Cupin_2"/>
    <property type="match status" value="1"/>
</dbReference>
<sequence>MMKCVPKPHHLVVDSRLVLCTMRSYRELAVANHMFPEMIKNMEKVNLEQFSFYQPSSKAFITFTEIPKGAIIPPHTHQNPVCNYLVSGKLEVEFEQTKKIINAGEWFEIIIGQSHALKCLEEASMIEVWPDGIDE</sequence>
<evidence type="ECO:0000313" key="3">
    <source>
        <dbReference type="Proteomes" id="UP000054877"/>
    </source>
</evidence>
<keyword evidence="3" id="KW-1185">Reference proteome</keyword>
<dbReference type="AlphaFoldDB" id="A0A0W0Z6G7"/>
<name>A0A0W0Z6G7_LEGSP</name>
<dbReference type="OrthoDB" id="981227at2"/>
<protein>
    <submittedName>
        <fullName evidence="2">Cupin domain protein</fullName>
    </submittedName>
</protein>
<organism evidence="2 3">
    <name type="scientific">Legionella spiritensis</name>
    <dbReference type="NCBI Taxonomy" id="452"/>
    <lineage>
        <taxon>Bacteria</taxon>
        <taxon>Pseudomonadati</taxon>
        <taxon>Pseudomonadota</taxon>
        <taxon>Gammaproteobacteria</taxon>
        <taxon>Legionellales</taxon>
        <taxon>Legionellaceae</taxon>
        <taxon>Legionella</taxon>
    </lineage>
</organism>
<dbReference type="Gene3D" id="2.60.120.10">
    <property type="entry name" value="Jelly Rolls"/>
    <property type="match status" value="1"/>
</dbReference>
<evidence type="ECO:0000313" key="2">
    <source>
        <dbReference type="EMBL" id="KTD64495.1"/>
    </source>
</evidence>
<dbReference type="SUPFAM" id="SSF51182">
    <property type="entry name" value="RmlC-like cupins"/>
    <property type="match status" value="1"/>
</dbReference>
<reference evidence="2 3" key="1">
    <citation type="submission" date="2015-11" db="EMBL/GenBank/DDBJ databases">
        <title>Genomic analysis of 38 Legionella species identifies large and diverse effector repertoires.</title>
        <authorList>
            <person name="Burstein D."/>
            <person name="Amaro F."/>
            <person name="Zusman T."/>
            <person name="Lifshitz Z."/>
            <person name="Cohen O."/>
            <person name="Gilbert J.A."/>
            <person name="Pupko T."/>
            <person name="Shuman H.A."/>
            <person name="Segal G."/>
        </authorList>
    </citation>
    <scope>NUCLEOTIDE SEQUENCE [LARGE SCALE GENOMIC DNA]</scope>
    <source>
        <strain evidence="2 3">Mt.St.Helens-9</strain>
    </source>
</reference>
<comment type="caution">
    <text evidence="2">The sequence shown here is derived from an EMBL/GenBank/DDBJ whole genome shotgun (WGS) entry which is preliminary data.</text>
</comment>
<proteinExistence type="predicted"/>